<name>A0A326TZH4_THEHA</name>
<keyword evidence="2" id="KW-1185">Reference proteome</keyword>
<dbReference type="Proteomes" id="UP000248806">
    <property type="component" value="Unassembled WGS sequence"/>
</dbReference>
<sequence>MQQVQIVYEYPVFVPSMMLDTSSLSEVVVDHKAFFDGCQDGFEGFLEIHLEDVGEGREEQYVLHLPGALDVVQKVVHGVFRPTCPFQWLIGYYHGWFSALALYDAALASLGHALFVQLVLQIRGGVSYYRVDARVSL</sequence>
<proteinExistence type="predicted"/>
<gene>
    <name evidence="1" type="ORF">EI42_05221</name>
</gene>
<reference evidence="1 2" key="1">
    <citation type="submission" date="2018-06" db="EMBL/GenBank/DDBJ databases">
        <title>Genomic Encyclopedia of Archaeal and Bacterial Type Strains, Phase II (KMG-II): from individual species to whole genera.</title>
        <authorList>
            <person name="Goeker M."/>
        </authorList>
    </citation>
    <scope>NUCLEOTIDE SEQUENCE [LARGE SCALE GENOMIC DNA]</scope>
    <source>
        <strain evidence="1 2">ATCC BAA-1881</strain>
    </source>
</reference>
<protein>
    <submittedName>
        <fullName evidence="1">Uncharacterized protein</fullName>
    </submittedName>
</protein>
<dbReference type="RefSeq" id="WP_111325500.1">
    <property type="nucleotide sequence ID" value="NZ_BIFX01000001.1"/>
</dbReference>
<comment type="caution">
    <text evidence="1">The sequence shown here is derived from an EMBL/GenBank/DDBJ whole genome shotgun (WGS) entry which is preliminary data.</text>
</comment>
<accession>A0A326TZH4</accession>
<evidence type="ECO:0000313" key="1">
    <source>
        <dbReference type="EMBL" id="PZW22878.1"/>
    </source>
</evidence>
<dbReference type="EMBL" id="QKUF01000029">
    <property type="protein sequence ID" value="PZW22878.1"/>
    <property type="molecule type" value="Genomic_DNA"/>
</dbReference>
<dbReference type="AlphaFoldDB" id="A0A326TZH4"/>
<organism evidence="1 2">
    <name type="scientific">Thermosporothrix hazakensis</name>
    <dbReference type="NCBI Taxonomy" id="644383"/>
    <lineage>
        <taxon>Bacteria</taxon>
        <taxon>Bacillati</taxon>
        <taxon>Chloroflexota</taxon>
        <taxon>Ktedonobacteria</taxon>
        <taxon>Ktedonobacterales</taxon>
        <taxon>Thermosporotrichaceae</taxon>
        <taxon>Thermosporothrix</taxon>
    </lineage>
</organism>
<evidence type="ECO:0000313" key="2">
    <source>
        <dbReference type="Proteomes" id="UP000248806"/>
    </source>
</evidence>